<accession>A0ACC6NYY6</accession>
<evidence type="ECO:0000313" key="1">
    <source>
        <dbReference type="EMBL" id="MEJ7137178.1"/>
    </source>
</evidence>
<organism evidence="1 2">
    <name type="scientific">Amphibiibacter pelophylacis</name>
    <dbReference type="NCBI Taxonomy" id="1799477"/>
    <lineage>
        <taxon>Bacteria</taxon>
        <taxon>Pseudomonadati</taxon>
        <taxon>Pseudomonadota</taxon>
        <taxon>Betaproteobacteria</taxon>
        <taxon>Burkholderiales</taxon>
        <taxon>Sphaerotilaceae</taxon>
        <taxon>Amphibiibacter</taxon>
    </lineage>
</organism>
<reference evidence="1" key="1">
    <citation type="submission" date="2023-10" db="EMBL/GenBank/DDBJ databases">
        <title>Amphibacter perezi, gen. nov., sp. nov. a novel taxa of the family Comamonadaceae, class Betaproteobacteria isolated from the skin microbiota of Pelophylax perezi from different populations.</title>
        <authorList>
            <person name="Costa S."/>
            <person name="Proenca D.N."/>
            <person name="Lopes I."/>
            <person name="Morais P.V."/>
        </authorList>
    </citation>
    <scope>NUCLEOTIDE SEQUENCE</scope>
    <source>
        <strain evidence="1">SL12-8</strain>
    </source>
</reference>
<comment type="caution">
    <text evidence="1">The sequence shown here is derived from an EMBL/GenBank/DDBJ whole genome shotgun (WGS) entry which is preliminary data.</text>
</comment>
<evidence type="ECO:0000313" key="2">
    <source>
        <dbReference type="Proteomes" id="UP001364695"/>
    </source>
</evidence>
<gene>
    <name evidence="1" type="ORF">RV045_01880</name>
</gene>
<keyword evidence="2" id="KW-1185">Reference proteome</keyword>
<dbReference type="Proteomes" id="UP001364695">
    <property type="component" value="Unassembled WGS sequence"/>
</dbReference>
<name>A0ACC6NYY6_9BURK</name>
<dbReference type="EMBL" id="JAWDIE010000002">
    <property type="protein sequence ID" value="MEJ7137178.1"/>
    <property type="molecule type" value="Genomic_DNA"/>
</dbReference>
<sequence length="289" mass="30313">MRFKNNLAAFVHQAAGVQRAGVDHAAALQRNAACRGHDLAVVDHCASVSAARERVFACHESIRISRARRGDDTAHVHAGGRREVHPRRVAEVDLPVGLDLAVNLAGINALHAVQGHRAGAGLLEVDRRLAADIKALPVDHGALAGLTDGHGRALLRDAGLACRNLAARGQLRGCGRWQALRKTGGGCQQRAEQQAAQAQAAAGTALAAPFGAFLNSGPALGGFIPDGAVASVHGDAQHRLSQPVAPSFRFVIKKARQPLRVPGGQTIACPAVPSLGIDFFEQRLQQDLD</sequence>
<proteinExistence type="predicted"/>
<protein>
    <submittedName>
        <fullName evidence="1">Uncharacterized protein</fullName>
    </submittedName>
</protein>